<dbReference type="EMBL" id="OZ023719">
    <property type="protein sequence ID" value="CAK9868113.1"/>
    <property type="molecule type" value="Genomic_DNA"/>
</dbReference>
<gene>
    <name evidence="1" type="ORF">CSSPJE1EN2_LOCUS11108</name>
</gene>
<dbReference type="Proteomes" id="UP001497522">
    <property type="component" value="Chromosome 18"/>
</dbReference>
<proteinExistence type="predicted"/>
<evidence type="ECO:0000313" key="2">
    <source>
        <dbReference type="Proteomes" id="UP001497522"/>
    </source>
</evidence>
<evidence type="ECO:0000313" key="1">
    <source>
        <dbReference type="EMBL" id="CAK9868113.1"/>
    </source>
</evidence>
<accession>A0ABP1AZW7</accession>
<name>A0ABP1AZW7_9BRYO</name>
<protein>
    <submittedName>
        <fullName evidence="1">Uncharacterized protein</fullName>
    </submittedName>
</protein>
<keyword evidence="2" id="KW-1185">Reference proteome</keyword>
<organism evidence="1 2">
    <name type="scientific">Sphagnum jensenii</name>
    <dbReference type="NCBI Taxonomy" id="128206"/>
    <lineage>
        <taxon>Eukaryota</taxon>
        <taxon>Viridiplantae</taxon>
        <taxon>Streptophyta</taxon>
        <taxon>Embryophyta</taxon>
        <taxon>Bryophyta</taxon>
        <taxon>Sphagnophytina</taxon>
        <taxon>Sphagnopsida</taxon>
        <taxon>Sphagnales</taxon>
        <taxon>Sphagnaceae</taxon>
        <taxon>Sphagnum</taxon>
    </lineage>
</organism>
<reference evidence="1" key="1">
    <citation type="submission" date="2024-03" db="EMBL/GenBank/DDBJ databases">
        <authorList>
            <consortium name="ELIXIR-Norway"/>
            <consortium name="Elixir Norway"/>
        </authorList>
    </citation>
    <scope>NUCLEOTIDE SEQUENCE</scope>
</reference>
<sequence length="66" mass="7242">MGGAPFMLAGGLTRNSQLLVLETLNITYTLLILLYCRSSLALTPQRGSFANVPDLHCNKMDMKPMV</sequence>